<dbReference type="EMBL" id="JBEVCJ010000001">
    <property type="protein sequence ID" value="MET1253586.1"/>
    <property type="molecule type" value="Genomic_DNA"/>
</dbReference>
<accession>A0ABV2BNZ0</accession>
<organism evidence="1 2">
    <name type="scientific">Aliikangiella maris</name>
    <dbReference type="NCBI Taxonomy" id="3162458"/>
    <lineage>
        <taxon>Bacteria</taxon>
        <taxon>Pseudomonadati</taxon>
        <taxon>Pseudomonadota</taxon>
        <taxon>Gammaproteobacteria</taxon>
        <taxon>Oceanospirillales</taxon>
        <taxon>Pleioneaceae</taxon>
        <taxon>Aliikangiella</taxon>
    </lineage>
</organism>
<protein>
    <submittedName>
        <fullName evidence="1">ABC transporter substrate-binding protein</fullName>
    </submittedName>
</protein>
<comment type="caution">
    <text evidence="1">The sequence shown here is derived from an EMBL/GenBank/DDBJ whole genome shotgun (WGS) entry which is preliminary data.</text>
</comment>
<sequence>MSSLSYADKSYSDRYNINEFTSDSQTIGATHLAKITQDNHQNLIHHYQKLIESINQTLITNRTSFMQSPTKLADYVDAQLLSIWYSPHTLKRLFGTTSWKNFDQIQIKKLNQGFNNTLQRYVQEGFKLYDGQQIQFVSLQLNSKATLGLLTIEVIPNVLPRFKVSFKIFNNNNEWFLYDALFQGASYISLKKQHFRQLLDEKGIDGVITAINQKNQGYLPSKLVN</sequence>
<keyword evidence="2" id="KW-1185">Reference proteome</keyword>
<evidence type="ECO:0000313" key="1">
    <source>
        <dbReference type="EMBL" id="MET1253586.1"/>
    </source>
</evidence>
<proteinExistence type="predicted"/>
<evidence type="ECO:0000313" key="2">
    <source>
        <dbReference type="Proteomes" id="UP001548189"/>
    </source>
</evidence>
<dbReference type="PANTHER" id="PTHR36573">
    <property type="entry name" value="INTERMEMBRANE PHOSPHOLIPID TRANSPORT SYSTEM BINDING PROTEIN MLAC"/>
    <property type="match status" value="1"/>
</dbReference>
<dbReference type="Pfam" id="PF05494">
    <property type="entry name" value="MlaC"/>
    <property type="match status" value="1"/>
</dbReference>
<dbReference type="Gene3D" id="3.10.450.710">
    <property type="entry name" value="Tgt2/MlaC"/>
    <property type="match status" value="1"/>
</dbReference>
<gene>
    <name evidence="1" type="ORF">ABVT43_00455</name>
</gene>
<dbReference type="PANTHER" id="PTHR36573:SF1">
    <property type="entry name" value="INTERMEMBRANE PHOSPHOLIPID TRANSPORT SYSTEM BINDING PROTEIN MLAC"/>
    <property type="match status" value="1"/>
</dbReference>
<dbReference type="InterPro" id="IPR042245">
    <property type="entry name" value="Tgt2/MlaC_sf"/>
</dbReference>
<name>A0ABV2BNZ0_9GAMM</name>
<dbReference type="InterPro" id="IPR008869">
    <property type="entry name" value="MlaC/ttg2D"/>
</dbReference>
<dbReference type="RefSeq" id="WP_353873126.1">
    <property type="nucleotide sequence ID" value="NZ_JBEVCJ010000001.1"/>
</dbReference>
<dbReference type="Proteomes" id="UP001548189">
    <property type="component" value="Unassembled WGS sequence"/>
</dbReference>
<reference evidence="1 2" key="1">
    <citation type="submission" date="2024-06" db="EMBL/GenBank/DDBJ databases">
        <authorList>
            <person name="Li F."/>
        </authorList>
    </citation>
    <scope>NUCLEOTIDE SEQUENCE [LARGE SCALE GENOMIC DNA]</scope>
    <source>
        <strain evidence="1 2">GXAS 311</strain>
    </source>
</reference>